<accession>A0AA88PZJ5</accession>
<sequence length="1154" mass="127798">MKFSLTISGFLLMVSSSQCVDITVKGKEGEQMTIKCPYDDGYENSNKYLYKGLFKDKNIILTSYGGESSVFNGRFSMRDDHQMRTFIVTIMNLSIDDAGPYGCRAGWGEYKQIQLNVIKAPQKKKPAQISTTTIHMYTNTSADHTSTENHQTESEITRTVTGSTAVHLVQSNTSLASVTGGLGSVLLVLILCSGMFLILKKKKRKSGTALFQQNVQHNETDRMYEEISNSHAVTAASSSNQTPASHLNTRPQVSTVYATVTNQQPDSNPCQTHSTNQHLEVLQKQSQDTQEKDLTSNAPMNLDMSPAQSIFVKARVFTVTITDLRTTDQGQYWCGVEGIIFDDYTEIFLKVTQDKKTTEVSTTSAFSNTPPQFSTTELNPQSTSITITNQHKSTVVLASVAGVLGSVPLVRILCFGTFLILKNKKMKSKTALFQQNVQHNMESVHMYEIANSDPGPSDVIAAESTSNQTPTSHLSTRPQVPTIYATQDSWKMFSKCVILLIFSSICTVVVGAPKSVTGHRGEQLDIRCPYDSGYESNAKYFCKGECNIGNKNIMVKSGSIAKDQRFSLIDNKTTRVFTVTITDLRTEDKGKYWCAVERTFIDWSLRDVYSEILLLVKRDNTTTEVSTISSFTTTPSYFNITEIHLQSTSITITERKETITDHHSTSTDLASVAGSLGSVLLVLILCSGAFLILKKRKRKSGTALFQQNMQHNAESDLMYEEIPNSHVITTSSSSNQTPQVSPVYSTVTNQQPDSNPCHTHSTNQMPTEEELEIIRLCTSVQLFFQVLKKTVTGHTGERLDIKCPYESGYESSSKYFCKGECNFGKKNKVVESGSSAKDKRFSLTDDTTARVFTVTITDLRTEDAGQYWCAVEGIIFDAYTEILLIVKQVVVGAAKTVPGHKGEQLDIRCPYKSGYESNAKYFCKGECKIGNKNIMVKSGSIAKDHRFSLTDNKTTRVFTVTITDLRSKDEGQYWCAVEGTVYDGYSEIMLLVKHDNKTTVSTISHFTTTPSYFNTTEANLQSTSIIITDHHSSSTGHLKVIKCAPGDVLHTGSVVYISVGLVIMLIIFLMALMVVCRKRIKKSPKVAQSGNSQQVSVVLLPLNANTAEDIDCNNHSYQEISELHGKGKGRGSLHVITSQHCQEPPKTHTESRTV</sequence>
<dbReference type="EMBL" id="JAUYZG010000004">
    <property type="protein sequence ID" value="KAK2909441.1"/>
    <property type="molecule type" value="Genomic_DNA"/>
</dbReference>
<dbReference type="SUPFAM" id="SSF48726">
    <property type="entry name" value="Immunoglobulin"/>
    <property type="match status" value="5"/>
</dbReference>
<evidence type="ECO:0000256" key="5">
    <source>
        <dbReference type="SAM" id="Phobius"/>
    </source>
</evidence>
<evidence type="ECO:0000256" key="6">
    <source>
        <dbReference type="SAM" id="SignalP"/>
    </source>
</evidence>
<dbReference type="CDD" id="cd05716">
    <property type="entry name" value="IgV_pIgR_like"/>
    <property type="match status" value="3"/>
</dbReference>
<feature type="transmembrane region" description="Helical" evidence="5">
    <location>
        <begin position="1054"/>
        <end position="1075"/>
    </location>
</feature>
<feature type="region of interest" description="Disordered" evidence="4">
    <location>
        <begin position="231"/>
        <end position="250"/>
    </location>
</feature>
<comment type="caution">
    <text evidence="8">The sequence shown here is derived from an EMBL/GenBank/DDBJ whole genome shotgun (WGS) entry which is preliminary data.</text>
</comment>
<dbReference type="SMART" id="SM00409">
    <property type="entry name" value="IG"/>
    <property type="match status" value="5"/>
</dbReference>
<dbReference type="GO" id="GO:0005886">
    <property type="term" value="C:plasma membrane"/>
    <property type="evidence" value="ECO:0007669"/>
    <property type="project" value="TreeGrafter"/>
</dbReference>
<reference evidence="8" key="1">
    <citation type="submission" date="2023-08" db="EMBL/GenBank/DDBJ databases">
        <title>Chromosome-level Genome Assembly of mud carp (Cirrhinus molitorella).</title>
        <authorList>
            <person name="Liu H."/>
        </authorList>
    </citation>
    <scope>NUCLEOTIDE SEQUENCE</scope>
    <source>
        <strain evidence="8">Prfri</strain>
        <tissue evidence="8">Muscle</tissue>
    </source>
</reference>
<keyword evidence="2 5" id="KW-0812">Transmembrane</keyword>
<keyword evidence="9" id="KW-1185">Reference proteome</keyword>
<name>A0AA88PZJ5_9TELE</name>
<feature type="transmembrane region" description="Helical" evidence="5">
    <location>
        <begin position="669"/>
        <end position="693"/>
    </location>
</feature>
<evidence type="ECO:0000259" key="7">
    <source>
        <dbReference type="SMART" id="SM00409"/>
    </source>
</evidence>
<keyword evidence="6" id="KW-0732">Signal</keyword>
<feature type="transmembrane region" description="Helical" evidence="5">
    <location>
        <begin position="175"/>
        <end position="199"/>
    </location>
</feature>
<feature type="region of interest" description="Disordered" evidence="4">
    <location>
        <begin position="728"/>
        <end position="763"/>
    </location>
</feature>
<dbReference type="PANTHER" id="PTHR11860">
    <property type="entry name" value="POLYMERIC-IMMUNOGLOBULIN RECEPTOR"/>
    <property type="match status" value="1"/>
</dbReference>
<evidence type="ECO:0000256" key="3">
    <source>
        <dbReference type="ARBA" id="ARBA00023136"/>
    </source>
</evidence>
<feature type="transmembrane region" description="Helical" evidence="5">
    <location>
        <begin position="492"/>
        <end position="512"/>
    </location>
</feature>
<dbReference type="InterPro" id="IPR003599">
    <property type="entry name" value="Ig_sub"/>
</dbReference>
<keyword evidence="5" id="KW-1133">Transmembrane helix</keyword>
<keyword evidence="3 5" id="KW-0472">Membrane</keyword>
<proteinExistence type="predicted"/>
<feature type="transmembrane region" description="Helical" evidence="5">
    <location>
        <begin position="395"/>
        <end position="421"/>
    </location>
</feature>
<feature type="domain" description="Immunoglobulin" evidence="7">
    <location>
        <begin position="175"/>
        <end position="352"/>
    </location>
</feature>
<dbReference type="InterPro" id="IPR013783">
    <property type="entry name" value="Ig-like_fold"/>
</dbReference>
<evidence type="ECO:0000256" key="4">
    <source>
        <dbReference type="SAM" id="MobiDB-lite"/>
    </source>
</evidence>
<dbReference type="AlphaFoldDB" id="A0AA88PZJ5"/>
<dbReference type="InterPro" id="IPR013106">
    <property type="entry name" value="Ig_V-set"/>
</dbReference>
<feature type="domain" description="Immunoglobulin" evidence="7">
    <location>
        <begin position="788"/>
        <end position="887"/>
    </location>
</feature>
<dbReference type="PANTHER" id="PTHR11860:SF118">
    <property type="entry name" value="CMRF35-LIKE MOLECULE 3-RELATED"/>
    <property type="match status" value="1"/>
</dbReference>
<feature type="domain" description="Immunoglobulin" evidence="7">
    <location>
        <begin position="513"/>
        <end position="617"/>
    </location>
</feature>
<dbReference type="InterPro" id="IPR036179">
    <property type="entry name" value="Ig-like_dom_sf"/>
</dbReference>
<evidence type="ECO:0000313" key="9">
    <source>
        <dbReference type="Proteomes" id="UP001187343"/>
    </source>
</evidence>
<dbReference type="Gene3D" id="2.60.40.10">
    <property type="entry name" value="Immunoglobulins"/>
    <property type="match status" value="5"/>
</dbReference>
<feature type="domain" description="Immunoglobulin" evidence="7">
    <location>
        <begin position="21"/>
        <end position="118"/>
    </location>
</feature>
<dbReference type="Proteomes" id="UP001187343">
    <property type="component" value="Unassembled WGS sequence"/>
</dbReference>
<protein>
    <recommendedName>
        <fullName evidence="7">Immunoglobulin domain-containing protein</fullName>
    </recommendedName>
</protein>
<gene>
    <name evidence="8" type="ORF">Q8A67_005278</name>
</gene>
<comment type="subcellular location">
    <subcellularLocation>
        <location evidence="1">Membrane</location>
    </subcellularLocation>
</comment>
<organism evidence="8 9">
    <name type="scientific">Cirrhinus molitorella</name>
    <name type="common">mud carp</name>
    <dbReference type="NCBI Taxonomy" id="172907"/>
    <lineage>
        <taxon>Eukaryota</taxon>
        <taxon>Metazoa</taxon>
        <taxon>Chordata</taxon>
        <taxon>Craniata</taxon>
        <taxon>Vertebrata</taxon>
        <taxon>Euteleostomi</taxon>
        <taxon>Actinopterygii</taxon>
        <taxon>Neopterygii</taxon>
        <taxon>Teleostei</taxon>
        <taxon>Ostariophysi</taxon>
        <taxon>Cypriniformes</taxon>
        <taxon>Cyprinidae</taxon>
        <taxon>Labeoninae</taxon>
        <taxon>Labeonini</taxon>
        <taxon>Cirrhinus</taxon>
    </lineage>
</organism>
<evidence type="ECO:0000313" key="8">
    <source>
        <dbReference type="EMBL" id="KAK2909441.1"/>
    </source>
</evidence>
<evidence type="ECO:0000256" key="1">
    <source>
        <dbReference type="ARBA" id="ARBA00004370"/>
    </source>
</evidence>
<dbReference type="InterPro" id="IPR050671">
    <property type="entry name" value="CD300_family_receptors"/>
</dbReference>
<feature type="chain" id="PRO_5041641361" description="Immunoglobulin domain-containing protein" evidence="6">
    <location>
        <begin position="20"/>
        <end position="1154"/>
    </location>
</feature>
<feature type="signal peptide" evidence="6">
    <location>
        <begin position="1"/>
        <end position="19"/>
    </location>
</feature>
<dbReference type="Pfam" id="PF07686">
    <property type="entry name" value="V-set"/>
    <property type="match status" value="4"/>
</dbReference>
<evidence type="ECO:0000256" key="2">
    <source>
        <dbReference type="ARBA" id="ARBA00022692"/>
    </source>
</evidence>
<dbReference type="GO" id="GO:0004888">
    <property type="term" value="F:transmembrane signaling receptor activity"/>
    <property type="evidence" value="ECO:0007669"/>
    <property type="project" value="TreeGrafter"/>
</dbReference>
<feature type="domain" description="Immunoglobulin" evidence="7">
    <location>
        <begin position="894"/>
        <end position="993"/>
    </location>
</feature>